<accession>A0A7R9VP39</accession>
<proteinExistence type="predicted"/>
<protein>
    <submittedName>
        <fullName evidence="1">Uncharacterized protein</fullName>
    </submittedName>
</protein>
<dbReference type="EMBL" id="HBEC01033566">
    <property type="protein sequence ID" value="CAD8300516.1"/>
    <property type="molecule type" value="Transcribed_RNA"/>
</dbReference>
<sequence>MEAGLESWVRWHGRIEKVCMPRCDVFKKGPAAVLRVSTADRVWVLWLGWCGMSNRAWVARCGTSSGSQQGFANLLGRVLGTGHHALDRNARGVHDTRIWGILNASWQS</sequence>
<gene>
    <name evidence="1" type="ORF">CEUR00632_LOCUS15611</name>
</gene>
<name>A0A7R9VP39_9CHLO</name>
<organism evidence="1">
    <name type="scientific">Chlamydomonas euryale</name>
    <dbReference type="NCBI Taxonomy" id="1486919"/>
    <lineage>
        <taxon>Eukaryota</taxon>
        <taxon>Viridiplantae</taxon>
        <taxon>Chlorophyta</taxon>
        <taxon>core chlorophytes</taxon>
        <taxon>Chlorophyceae</taxon>
        <taxon>CS clade</taxon>
        <taxon>Chlamydomonadales</taxon>
        <taxon>Chlamydomonadaceae</taxon>
        <taxon>Chlamydomonas</taxon>
    </lineage>
</organism>
<dbReference type="AlphaFoldDB" id="A0A7R9VP39"/>
<evidence type="ECO:0000313" key="1">
    <source>
        <dbReference type="EMBL" id="CAD8300516.1"/>
    </source>
</evidence>
<reference evidence="1" key="1">
    <citation type="submission" date="2021-01" db="EMBL/GenBank/DDBJ databases">
        <authorList>
            <person name="Corre E."/>
            <person name="Pelletier E."/>
            <person name="Niang G."/>
            <person name="Scheremetjew M."/>
            <person name="Finn R."/>
            <person name="Kale V."/>
            <person name="Holt S."/>
            <person name="Cochrane G."/>
            <person name="Meng A."/>
            <person name="Brown T."/>
            <person name="Cohen L."/>
        </authorList>
    </citation>
    <scope>NUCLEOTIDE SEQUENCE</scope>
    <source>
        <strain evidence="1">CCMP219</strain>
    </source>
</reference>